<dbReference type="EMBL" id="CAUJNA010002503">
    <property type="protein sequence ID" value="CAJ1393206.1"/>
    <property type="molecule type" value="Genomic_DNA"/>
</dbReference>
<dbReference type="Proteomes" id="UP001178507">
    <property type="component" value="Unassembled WGS sequence"/>
</dbReference>
<proteinExistence type="predicted"/>
<protein>
    <submittedName>
        <fullName evidence="2">Uncharacterized protein</fullName>
    </submittedName>
</protein>
<organism evidence="2 3">
    <name type="scientific">Effrenium voratum</name>
    <dbReference type="NCBI Taxonomy" id="2562239"/>
    <lineage>
        <taxon>Eukaryota</taxon>
        <taxon>Sar</taxon>
        <taxon>Alveolata</taxon>
        <taxon>Dinophyceae</taxon>
        <taxon>Suessiales</taxon>
        <taxon>Symbiodiniaceae</taxon>
        <taxon>Effrenium</taxon>
    </lineage>
</organism>
<feature type="non-terminal residue" evidence="2">
    <location>
        <position position="1"/>
    </location>
</feature>
<comment type="caution">
    <text evidence="2">The sequence shown here is derived from an EMBL/GenBank/DDBJ whole genome shotgun (WGS) entry which is preliminary data.</text>
</comment>
<accession>A0AA36IT82</accession>
<reference evidence="2" key="1">
    <citation type="submission" date="2023-08" db="EMBL/GenBank/DDBJ databases">
        <authorList>
            <person name="Chen Y."/>
            <person name="Shah S."/>
            <person name="Dougan E. K."/>
            <person name="Thang M."/>
            <person name="Chan C."/>
        </authorList>
    </citation>
    <scope>NUCLEOTIDE SEQUENCE</scope>
</reference>
<sequence>VSQNRAEKYLPPLPKLEGAEMNKDEFGKSDQKLARFPELKLSMADRVNVLLQSVTSEARKYAVLHGKTEGWDETVQTLRYYEEQTRLVDLNYGQEKLNWMQNGKGSRFEAAADGQVVPTSGLVDIRTKFGKKICTIQRCIVADLSFNVLSPYALGEWGWKVVLGSPKRPKDSFVQKGNVKLLLEVLVWNEILKFGLIKEPKFGF</sequence>
<gene>
    <name evidence="2" type="ORF">EVOR1521_LOCUS18126</name>
</gene>
<evidence type="ECO:0000313" key="2">
    <source>
        <dbReference type="EMBL" id="CAJ1393206.1"/>
    </source>
</evidence>
<evidence type="ECO:0000313" key="3">
    <source>
        <dbReference type="Proteomes" id="UP001178507"/>
    </source>
</evidence>
<evidence type="ECO:0000256" key="1">
    <source>
        <dbReference type="SAM" id="MobiDB-lite"/>
    </source>
</evidence>
<dbReference type="AlphaFoldDB" id="A0AA36IT82"/>
<keyword evidence="3" id="KW-1185">Reference proteome</keyword>
<feature type="region of interest" description="Disordered" evidence="1">
    <location>
        <begin position="1"/>
        <end position="21"/>
    </location>
</feature>
<name>A0AA36IT82_9DINO</name>